<dbReference type="PIRSF" id="PIRSF026509">
    <property type="entry name" value="UCP026509"/>
    <property type="match status" value="1"/>
</dbReference>
<dbReference type="Proteomes" id="UP000502706">
    <property type="component" value="Chromosome"/>
</dbReference>
<feature type="transmembrane region" description="Helical" evidence="1">
    <location>
        <begin position="118"/>
        <end position="137"/>
    </location>
</feature>
<keyword evidence="1" id="KW-1133">Transmembrane helix</keyword>
<feature type="transmembrane region" description="Helical" evidence="1">
    <location>
        <begin position="12"/>
        <end position="34"/>
    </location>
</feature>
<feature type="transmembrane region" description="Helical" evidence="1">
    <location>
        <begin position="76"/>
        <end position="97"/>
    </location>
</feature>
<organism evidence="2 3">
    <name type="scientific">Rubrobacter marinus</name>
    <dbReference type="NCBI Taxonomy" id="2653852"/>
    <lineage>
        <taxon>Bacteria</taxon>
        <taxon>Bacillati</taxon>
        <taxon>Actinomycetota</taxon>
        <taxon>Rubrobacteria</taxon>
        <taxon>Rubrobacterales</taxon>
        <taxon>Rubrobacteraceae</taxon>
        <taxon>Rubrobacter</taxon>
    </lineage>
</organism>
<name>A0A6G8Q3L0_9ACTN</name>
<dbReference type="InterPro" id="IPR005134">
    <property type="entry name" value="UPF0114"/>
</dbReference>
<evidence type="ECO:0000313" key="3">
    <source>
        <dbReference type="Proteomes" id="UP000502706"/>
    </source>
</evidence>
<dbReference type="AlphaFoldDB" id="A0A6G8Q3L0"/>
<proteinExistence type="predicted"/>
<dbReference type="EMBL" id="CP045121">
    <property type="protein sequence ID" value="QIN80907.1"/>
    <property type="molecule type" value="Genomic_DNA"/>
</dbReference>
<dbReference type="Pfam" id="PF03350">
    <property type="entry name" value="UPF0114"/>
    <property type="match status" value="1"/>
</dbReference>
<protein>
    <submittedName>
        <fullName evidence="2">YqhA family protein</fullName>
    </submittedName>
</protein>
<sequence>MTRLFEGALWGSRLIVLVAVVFGLLLALGAFYLATVDVFYFLGYLGDYADLSLGTDEREDLRASAITAIVKAVDGYLIAAILIIFALGLYELFISKLDPAERSETIPRLLLIRSLDELKERIASLVLLVLVIEFFQRALQLEYRSPLDLLYFATGVLLVSGALYLGSRKPPKDQEPKGS</sequence>
<gene>
    <name evidence="2" type="ORF">GBA65_19420</name>
</gene>
<dbReference type="KEGG" id="rmar:GBA65_19420"/>
<keyword evidence="3" id="KW-1185">Reference proteome</keyword>
<keyword evidence="1" id="KW-0472">Membrane</keyword>
<evidence type="ECO:0000256" key="1">
    <source>
        <dbReference type="SAM" id="Phobius"/>
    </source>
</evidence>
<keyword evidence="1" id="KW-0812">Transmembrane</keyword>
<reference evidence="2 3" key="1">
    <citation type="submission" date="2019-10" db="EMBL/GenBank/DDBJ databases">
        <title>Rubrobacter sp nov SCSIO 52915 isolated from a deep-sea sediment in the South China Sea.</title>
        <authorList>
            <person name="Chen R.W."/>
        </authorList>
    </citation>
    <scope>NUCLEOTIDE SEQUENCE [LARGE SCALE GENOMIC DNA]</scope>
    <source>
        <strain evidence="2 3">SCSIO 52915</strain>
    </source>
</reference>
<dbReference type="PANTHER" id="PTHR31721:SF4">
    <property type="entry name" value="OS06G0710300 PROTEIN"/>
    <property type="match status" value="1"/>
</dbReference>
<accession>A0A6G8Q3L0</accession>
<feature type="transmembrane region" description="Helical" evidence="1">
    <location>
        <begin position="149"/>
        <end position="167"/>
    </location>
</feature>
<evidence type="ECO:0000313" key="2">
    <source>
        <dbReference type="EMBL" id="QIN80907.1"/>
    </source>
</evidence>
<dbReference type="PANTHER" id="PTHR31721">
    <property type="entry name" value="OS06G0710300 PROTEIN"/>
    <property type="match status" value="1"/>
</dbReference>